<dbReference type="Gene3D" id="1.25.10.10">
    <property type="entry name" value="Leucine-rich Repeat Variant"/>
    <property type="match status" value="1"/>
</dbReference>
<accession>A0A6S7L9C7</accession>
<protein>
    <submittedName>
        <fullName evidence="1">Uncharacterized protein</fullName>
    </submittedName>
</protein>
<dbReference type="AlphaFoldDB" id="A0A6S7L9C7"/>
<evidence type="ECO:0000313" key="2">
    <source>
        <dbReference type="Proteomes" id="UP001152795"/>
    </source>
</evidence>
<feature type="non-terminal residue" evidence="1">
    <location>
        <position position="61"/>
    </location>
</feature>
<feature type="non-terminal residue" evidence="1">
    <location>
        <position position="1"/>
    </location>
</feature>
<sequence>IDVKPHVNYIKQSLGHTNPAVRSSAISALGVIFMYTGPSLRMFFESEKATLLQQIDSEFEK</sequence>
<proteinExistence type="predicted"/>
<name>A0A6S7L9C7_PARCT</name>
<evidence type="ECO:0000313" key="1">
    <source>
        <dbReference type="EMBL" id="CAB4034412.1"/>
    </source>
</evidence>
<dbReference type="InterPro" id="IPR011989">
    <property type="entry name" value="ARM-like"/>
</dbReference>
<dbReference type="Proteomes" id="UP001152795">
    <property type="component" value="Unassembled WGS sequence"/>
</dbReference>
<comment type="caution">
    <text evidence="1">The sequence shown here is derived from an EMBL/GenBank/DDBJ whole genome shotgun (WGS) entry which is preliminary data.</text>
</comment>
<reference evidence="1" key="1">
    <citation type="submission" date="2020-04" db="EMBL/GenBank/DDBJ databases">
        <authorList>
            <person name="Alioto T."/>
            <person name="Alioto T."/>
            <person name="Gomez Garrido J."/>
        </authorList>
    </citation>
    <scope>NUCLEOTIDE SEQUENCE</scope>
    <source>
        <strain evidence="1">A484AB</strain>
    </source>
</reference>
<gene>
    <name evidence="1" type="ORF">PACLA_8A088382</name>
</gene>
<dbReference type="EMBL" id="CACRXK020020087">
    <property type="protein sequence ID" value="CAB4034412.1"/>
    <property type="molecule type" value="Genomic_DNA"/>
</dbReference>
<organism evidence="1 2">
    <name type="scientific">Paramuricea clavata</name>
    <name type="common">Red gorgonian</name>
    <name type="synonym">Violescent sea-whip</name>
    <dbReference type="NCBI Taxonomy" id="317549"/>
    <lineage>
        <taxon>Eukaryota</taxon>
        <taxon>Metazoa</taxon>
        <taxon>Cnidaria</taxon>
        <taxon>Anthozoa</taxon>
        <taxon>Octocorallia</taxon>
        <taxon>Malacalcyonacea</taxon>
        <taxon>Plexauridae</taxon>
        <taxon>Paramuricea</taxon>
    </lineage>
</organism>
<keyword evidence="2" id="KW-1185">Reference proteome</keyword>
<dbReference type="OrthoDB" id="205662at2759"/>